<name>A0ABV9R3C7_9MICO</name>
<dbReference type="CDD" id="cd00448">
    <property type="entry name" value="YjgF_YER057c_UK114_family"/>
    <property type="match status" value="1"/>
</dbReference>
<dbReference type="RefSeq" id="WP_204390989.1">
    <property type="nucleotide sequence ID" value="NZ_JAFBBW010000001.1"/>
</dbReference>
<dbReference type="Proteomes" id="UP001595960">
    <property type="component" value="Unassembled WGS sequence"/>
</dbReference>
<evidence type="ECO:0000313" key="1">
    <source>
        <dbReference type="EMBL" id="MFC4828084.1"/>
    </source>
</evidence>
<dbReference type="InterPro" id="IPR035959">
    <property type="entry name" value="RutC-like_sf"/>
</dbReference>
<dbReference type="SUPFAM" id="SSF55298">
    <property type="entry name" value="YjgF-like"/>
    <property type="match status" value="1"/>
</dbReference>
<dbReference type="GO" id="GO:0016787">
    <property type="term" value="F:hydrolase activity"/>
    <property type="evidence" value="ECO:0007669"/>
    <property type="project" value="UniProtKB-KW"/>
</dbReference>
<proteinExistence type="predicted"/>
<dbReference type="PANTHER" id="PTHR43857:SF1">
    <property type="entry name" value="YJGH FAMILY PROTEIN"/>
    <property type="match status" value="1"/>
</dbReference>
<comment type="caution">
    <text evidence="1">The sequence shown here is derived from an EMBL/GenBank/DDBJ whole genome shotgun (WGS) entry which is preliminary data.</text>
</comment>
<protein>
    <submittedName>
        <fullName evidence="1">RidA family protein</fullName>
        <ecNumber evidence="1">3.5.-.-</ecNumber>
    </submittedName>
</protein>
<keyword evidence="2" id="KW-1185">Reference proteome</keyword>
<evidence type="ECO:0000313" key="2">
    <source>
        <dbReference type="Proteomes" id="UP001595960"/>
    </source>
</evidence>
<dbReference type="EC" id="3.5.-.-" evidence="1"/>
<dbReference type="Pfam" id="PF01042">
    <property type="entry name" value="Ribonuc_L-PSP"/>
    <property type="match status" value="1"/>
</dbReference>
<dbReference type="InterPro" id="IPR006175">
    <property type="entry name" value="YjgF/YER057c/UK114"/>
</dbReference>
<dbReference type="EMBL" id="JBHSJC010000001">
    <property type="protein sequence ID" value="MFC4828084.1"/>
    <property type="molecule type" value="Genomic_DNA"/>
</dbReference>
<keyword evidence="1" id="KW-0378">Hydrolase</keyword>
<organism evidence="1 2">
    <name type="scientific">Agromyces aurantiacus</name>
    <dbReference type="NCBI Taxonomy" id="165814"/>
    <lineage>
        <taxon>Bacteria</taxon>
        <taxon>Bacillati</taxon>
        <taxon>Actinomycetota</taxon>
        <taxon>Actinomycetes</taxon>
        <taxon>Micrococcales</taxon>
        <taxon>Microbacteriaceae</taxon>
        <taxon>Agromyces</taxon>
    </lineage>
</organism>
<sequence>MTVTLSNPKELIATDAYHHVAVATGTRHVHVAGQVGWDAEGTLGAADLAGQVAQAYRNVGHALRSVGASFGDVVRLTVYVVDWDVAQYPAFAEGVARVADEIGFTAPPATLVEVVSLFEPGLLVEVEATAVLS</sequence>
<dbReference type="Gene3D" id="3.30.1330.40">
    <property type="entry name" value="RutC-like"/>
    <property type="match status" value="1"/>
</dbReference>
<reference evidence="2" key="1">
    <citation type="journal article" date="2019" name="Int. J. Syst. Evol. Microbiol.">
        <title>The Global Catalogue of Microorganisms (GCM) 10K type strain sequencing project: providing services to taxonomists for standard genome sequencing and annotation.</title>
        <authorList>
            <consortium name="The Broad Institute Genomics Platform"/>
            <consortium name="The Broad Institute Genome Sequencing Center for Infectious Disease"/>
            <person name="Wu L."/>
            <person name="Ma J."/>
        </authorList>
    </citation>
    <scope>NUCLEOTIDE SEQUENCE [LARGE SCALE GENOMIC DNA]</scope>
    <source>
        <strain evidence="2">CGMCC 1.12192</strain>
    </source>
</reference>
<accession>A0ABV9R3C7</accession>
<gene>
    <name evidence="1" type="ORF">ACFPER_04725</name>
</gene>
<dbReference type="PANTHER" id="PTHR43857">
    <property type="entry name" value="BLR7761 PROTEIN"/>
    <property type="match status" value="1"/>
</dbReference>